<evidence type="ECO:0000256" key="11">
    <source>
        <dbReference type="SAM" id="MobiDB-lite"/>
    </source>
</evidence>
<evidence type="ECO:0000256" key="10">
    <source>
        <dbReference type="ARBA" id="ARBA00033302"/>
    </source>
</evidence>
<dbReference type="CDD" id="cd05008">
    <property type="entry name" value="SIS_GlmS_GlmD_1"/>
    <property type="match status" value="1"/>
</dbReference>
<dbReference type="Gene3D" id="3.40.50.10490">
    <property type="entry name" value="Glucose-6-phosphate isomerase like protein, domain 1"/>
    <property type="match status" value="2"/>
</dbReference>
<proteinExistence type="predicted"/>
<dbReference type="CDD" id="cd05009">
    <property type="entry name" value="SIS_GlmS_GlmD_2"/>
    <property type="match status" value="1"/>
</dbReference>
<dbReference type="EMBL" id="JACAZI010000005">
    <property type="protein sequence ID" value="KAF7360160.1"/>
    <property type="molecule type" value="Genomic_DNA"/>
</dbReference>
<feature type="domain" description="SIS" evidence="13">
    <location>
        <begin position="600"/>
        <end position="740"/>
    </location>
</feature>
<keyword evidence="6 14" id="KW-0808">Transferase</keyword>
<dbReference type="InterPro" id="IPR001347">
    <property type="entry name" value="SIS_dom"/>
</dbReference>
<dbReference type="NCBIfam" id="TIGR01135">
    <property type="entry name" value="glmS"/>
    <property type="match status" value="1"/>
</dbReference>
<feature type="region of interest" description="Disordered" evidence="11">
    <location>
        <begin position="276"/>
        <end position="295"/>
    </location>
</feature>
<keyword evidence="7" id="KW-0677">Repeat</keyword>
<dbReference type="SUPFAM" id="SSF53697">
    <property type="entry name" value="SIS domain"/>
    <property type="match status" value="1"/>
</dbReference>
<feature type="domain" description="SIS" evidence="13">
    <location>
        <begin position="429"/>
        <end position="568"/>
    </location>
</feature>
<dbReference type="GO" id="GO:0097367">
    <property type="term" value="F:carbohydrate derivative binding"/>
    <property type="evidence" value="ECO:0007669"/>
    <property type="project" value="InterPro"/>
</dbReference>
<dbReference type="UniPathway" id="UPA00113">
    <property type="reaction ID" value="UER00528"/>
</dbReference>
<dbReference type="Pfam" id="PF01380">
    <property type="entry name" value="SIS"/>
    <property type="match status" value="2"/>
</dbReference>
<comment type="caution">
    <text evidence="14">The sequence shown here is derived from an EMBL/GenBank/DDBJ whole genome shotgun (WGS) entry which is preliminary data.</text>
</comment>
<dbReference type="InterPro" id="IPR035490">
    <property type="entry name" value="GlmS/FrlB_SIS"/>
</dbReference>
<dbReference type="PROSITE" id="PS51278">
    <property type="entry name" value="GATASE_TYPE_2"/>
    <property type="match status" value="1"/>
</dbReference>
<dbReference type="PANTHER" id="PTHR10937:SF0">
    <property type="entry name" value="GLUTAMINE--FRUCTOSE-6-PHOSPHATE TRANSAMINASE (ISOMERIZING)"/>
    <property type="match status" value="1"/>
</dbReference>
<dbReference type="FunFam" id="3.40.50.10490:FF:000002">
    <property type="entry name" value="Glutamine--fructose-6-phosphate aminotransferase [isomerizing]"/>
    <property type="match status" value="1"/>
</dbReference>
<comment type="catalytic activity">
    <reaction evidence="1">
        <text>D-fructose 6-phosphate + L-glutamine = D-glucosamine 6-phosphate + L-glutamate</text>
        <dbReference type="Rhea" id="RHEA:13237"/>
        <dbReference type="ChEBI" id="CHEBI:29985"/>
        <dbReference type="ChEBI" id="CHEBI:58359"/>
        <dbReference type="ChEBI" id="CHEBI:58725"/>
        <dbReference type="ChEBI" id="CHEBI:61527"/>
        <dbReference type="EC" id="2.6.1.16"/>
    </reaction>
</comment>
<evidence type="ECO:0000256" key="5">
    <source>
        <dbReference type="ARBA" id="ARBA00022576"/>
    </source>
</evidence>
<comment type="function">
    <text evidence="2">Involved in amino sugar synthesis (formation of chitin, supplies the amino sugars of asparagine-linked oligosaccharides of glycoproteins).</text>
</comment>
<dbReference type="Pfam" id="PF13522">
    <property type="entry name" value="GATase_6"/>
    <property type="match status" value="1"/>
</dbReference>
<comment type="pathway">
    <text evidence="3">Nucleotide-sugar biosynthesis; UDP-N-acetyl-alpha-D-glucosamine biosynthesis; alpha-D-glucosamine 6-phosphate from D-fructose 6-phosphate: step 1/1.</text>
</comment>
<evidence type="ECO:0000256" key="9">
    <source>
        <dbReference type="ARBA" id="ARBA00029805"/>
    </source>
</evidence>
<sequence length="750" mass="83125">MCGIFGYCSFLKEKFVGGRSILGYAFASPARALLAKKYSDILQESLVTRRRLIVPIYICCPFADVSLQRRQEILEVLCAGLARQEYRGYDSAGIGIDGDKPNEVVYFKEVGKVAGLRKKIASSSIDVDKVFISQVSIAHTRWATHGQPSERNCHPVRSDEKNEFCVVHNGIVTNGGELRLVLQKRGYVFETDTDTEAVAKLTKYIYDSQPKGITFTELVKAVLKELEGSFAFVFKSIHYPNEVVTARRGSPLLIGVKTDKKLKVDFVDVEFAGQENDSKVDVPPPTPSSLLAPPTISPKVLRTQSRAFMSEDGLPQPIEFYIASDAAAVVEHTKRVLYLEDDDIAHIAEGELHIHRLRRKEDGDQTPGQIATTRSIETLELEIAAIMKGKFDTFMQKEIYEQPESVVNTMRGRVNFDTHQITLGGLRAYLPIMRRCRRIVFIACGTSYHSCLATRAIFEELTEIPVSVELASDFLDRKTPIFRDDVCVFLSQSGETADTILALRYCLERGALCVGIVNTVGSTLSRETHCGVHINAGPEVGVASTKAYTSQYIALLLVALQLSEDRISFSERRRQIIDALHEMPGMIKKVLEQDKGLQQLATTISDNKSLLLMGRGYQYATCLEGALKIKEISYMHSEGILAGELKHGPLALIDENMPVIIIMTQDSLYPKVQSAFAQITARKAQPVVLCNEGDEGIPAGAKTIRVPKTVDCLQGLLNIIPLQLLSYHLAVKNGCDVDFPRNLAKSVTVE</sequence>
<evidence type="ECO:0000256" key="7">
    <source>
        <dbReference type="ARBA" id="ARBA00022737"/>
    </source>
</evidence>
<dbReference type="InterPro" id="IPR046348">
    <property type="entry name" value="SIS_dom_sf"/>
</dbReference>
<evidence type="ECO:0000256" key="3">
    <source>
        <dbReference type="ARBA" id="ARBA00004775"/>
    </source>
</evidence>
<protein>
    <recommendedName>
        <fullName evidence="4">glutamine--fructose-6-phosphate transaminase (isomerizing)</fullName>
        <ecNumber evidence="4">2.6.1.16</ecNumber>
    </recommendedName>
    <alternativeName>
        <fullName evidence="10">D-fructose-6-phosphate amidotransferase</fullName>
    </alternativeName>
    <alternativeName>
        <fullName evidence="9">Hexosephosphate aminotransferase</fullName>
    </alternativeName>
</protein>
<gene>
    <name evidence="14" type="ORF">MVEN_00744500</name>
</gene>
<dbReference type="InterPro" id="IPR005855">
    <property type="entry name" value="GFAT"/>
</dbReference>
<organism evidence="14 15">
    <name type="scientific">Mycena venus</name>
    <dbReference type="NCBI Taxonomy" id="2733690"/>
    <lineage>
        <taxon>Eukaryota</taxon>
        <taxon>Fungi</taxon>
        <taxon>Dikarya</taxon>
        <taxon>Basidiomycota</taxon>
        <taxon>Agaricomycotina</taxon>
        <taxon>Agaricomycetes</taxon>
        <taxon>Agaricomycetidae</taxon>
        <taxon>Agaricales</taxon>
        <taxon>Marasmiineae</taxon>
        <taxon>Mycenaceae</taxon>
        <taxon>Mycena</taxon>
    </lineage>
</organism>
<keyword evidence="15" id="KW-1185">Reference proteome</keyword>
<evidence type="ECO:0000259" key="12">
    <source>
        <dbReference type="PROSITE" id="PS51278"/>
    </source>
</evidence>
<dbReference type="PROSITE" id="PS51464">
    <property type="entry name" value="SIS"/>
    <property type="match status" value="2"/>
</dbReference>
<dbReference type="FunFam" id="3.40.50.10490:FF:000001">
    <property type="entry name" value="Glutamine--fructose-6-phosphate aminotransferase [isomerizing]"/>
    <property type="match status" value="1"/>
</dbReference>
<dbReference type="Gene3D" id="3.60.20.10">
    <property type="entry name" value="Glutamine Phosphoribosylpyrophosphate, subunit 1, domain 1"/>
    <property type="match status" value="1"/>
</dbReference>
<evidence type="ECO:0000256" key="8">
    <source>
        <dbReference type="ARBA" id="ARBA00022962"/>
    </source>
</evidence>
<dbReference type="GO" id="GO:0006031">
    <property type="term" value="P:chitin biosynthetic process"/>
    <property type="evidence" value="ECO:0007669"/>
    <property type="project" value="UniProtKB-ARBA"/>
</dbReference>
<name>A0A8H7D3I9_9AGAR</name>
<dbReference type="GO" id="GO:0006487">
    <property type="term" value="P:protein N-linked glycosylation"/>
    <property type="evidence" value="ECO:0007669"/>
    <property type="project" value="TreeGrafter"/>
</dbReference>
<accession>A0A8H7D3I9</accession>
<evidence type="ECO:0000256" key="2">
    <source>
        <dbReference type="ARBA" id="ARBA00003267"/>
    </source>
</evidence>
<evidence type="ECO:0000256" key="6">
    <source>
        <dbReference type="ARBA" id="ARBA00022679"/>
    </source>
</evidence>
<dbReference type="InterPro" id="IPR035466">
    <property type="entry name" value="GlmS/AgaS_SIS"/>
</dbReference>
<dbReference type="GO" id="GO:0004360">
    <property type="term" value="F:glutamine-fructose-6-phosphate transaminase (isomerizing) activity"/>
    <property type="evidence" value="ECO:0007669"/>
    <property type="project" value="UniProtKB-EC"/>
</dbReference>
<dbReference type="OrthoDB" id="15235at2759"/>
<dbReference type="SUPFAM" id="SSF56235">
    <property type="entry name" value="N-terminal nucleophile aminohydrolases (Ntn hydrolases)"/>
    <property type="match status" value="1"/>
</dbReference>
<dbReference type="GO" id="GO:0006002">
    <property type="term" value="P:fructose 6-phosphate metabolic process"/>
    <property type="evidence" value="ECO:0007669"/>
    <property type="project" value="TreeGrafter"/>
</dbReference>
<dbReference type="InterPro" id="IPR047084">
    <property type="entry name" value="GFAT_N"/>
</dbReference>
<feature type="domain" description="Glutamine amidotransferase type-2" evidence="12">
    <location>
        <begin position="59"/>
        <end position="350"/>
    </location>
</feature>
<evidence type="ECO:0000256" key="4">
    <source>
        <dbReference type="ARBA" id="ARBA00012916"/>
    </source>
</evidence>
<reference evidence="14" key="1">
    <citation type="submission" date="2020-05" db="EMBL/GenBank/DDBJ databases">
        <title>Mycena genomes resolve the evolution of fungal bioluminescence.</title>
        <authorList>
            <person name="Tsai I.J."/>
        </authorList>
    </citation>
    <scope>NUCLEOTIDE SEQUENCE</scope>
    <source>
        <strain evidence="14">CCC161011</strain>
    </source>
</reference>
<dbReference type="GO" id="GO:0006048">
    <property type="term" value="P:UDP-N-acetylglucosamine biosynthetic process"/>
    <property type="evidence" value="ECO:0007669"/>
    <property type="project" value="UniProtKB-UniPathway"/>
</dbReference>
<dbReference type="Proteomes" id="UP000620124">
    <property type="component" value="Unassembled WGS sequence"/>
</dbReference>
<dbReference type="AlphaFoldDB" id="A0A8H7D3I9"/>
<dbReference type="InterPro" id="IPR017932">
    <property type="entry name" value="GATase_2_dom"/>
</dbReference>
<keyword evidence="5" id="KW-0032">Aminotransferase</keyword>
<evidence type="ECO:0000259" key="13">
    <source>
        <dbReference type="PROSITE" id="PS51464"/>
    </source>
</evidence>
<evidence type="ECO:0000256" key="1">
    <source>
        <dbReference type="ARBA" id="ARBA00001031"/>
    </source>
</evidence>
<evidence type="ECO:0000313" key="15">
    <source>
        <dbReference type="Proteomes" id="UP000620124"/>
    </source>
</evidence>
<dbReference type="FunFam" id="3.60.20.10:FF:000052">
    <property type="entry name" value="Glutamine--fructose-6-phosphate aminotransferase [isomerizing] 2"/>
    <property type="match status" value="1"/>
</dbReference>
<dbReference type="EC" id="2.6.1.16" evidence="4"/>
<dbReference type="PANTHER" id="PTHR10937">
    <property type="entry name" value="GLUCOSAMINE--FRUCTOSE-6-PHOSPHATE AMINOTRANSFERASE, ISOMERIZING"/>
    <property type="match status" value="1"/>
</dbReference>
<dbReference type="NCBIfam" id="NF001484">
    <property type="entry name" value="PRK00331.1"/>
    <property type="match status" value="1"/>
</dbReference>
<dbReference type="InterPro" id="IPR029055">
    <property type="entry name" value="Ntn_hydrolases_N"/>
</dbReference>
<keyword evidence="8" id="KW-0315">Glutamine amidotransferase</keyword>
<dbReference type="CDD" id="cd00714">
    <property type="entry name" value="GFAT"/>
    <property type="match status" value="1"/>
</dbReference>
<evidence type="ECO:0000313" key="14">
    <source>
        <dbReference type="EMBL" id="KAF7360160.1"/>
    </source>
</evidence>